<dbReference type="EC" id="1.8.3.1" evidence="7"/>
<dbReference type="PANTHER" id="PTHR19372">
    <property type="entry name" value="SULFITE REDUCTASE"/>
    <property type="match status" value="1"/>
</dbReference>
<keyword evidence="11" id="KW-0378">Hydrolase</keyword>
<keyword evidence="19" id="KW-1185">Reference proteome</keyword>
<dbReference type="Gene3D" id="2.60.40.650">
    <property type="match status" value="1"/>
</dbReference>
<keyword evidence="10" id="KW-0479">Metal-binding</keyword>
<dbReference type="SUPFAM" id="SSF81296">
    <property type="entry name" value="E set domains"/>
    <property type="match status" value="1"/>
</dbReference>
<dbReference type="InterPro" id="IPR000572">
    <property type="entry name" value="OxRdtase_Mopterin-bd_dom"/>
</dbReference>
<comment type="subunit">
    <text evidence="6">Homodimer.</text>
</comment>
<dbReference type="InterPro" id="IPR036374">
    <property type="entry name" value="OxRdtase_Mopterin-bd_sf"/>
</dbReference>
<keyword evidence="14" id="KW-0408">Iron</keyword>
<evidence type="ECO:0000259" key="17">
    <source>
        <dbReference type="PROSITE" id="PS50056"/>
    </source>
</evidence>
<dbReference type="PROSITE" id="PS50056">
    <property type="entry name" value="TYR_PHOSPHATASE_2"/>
    <property type="match status" value="1"/>
</dbReference>
<dbReference type="InterPro" id="IPR018506">
    <property type="entry name" value="Cyt_B5_heme-BS"/>
</dbReference>
<evidence type="ECO:0000256" key="8">
    <source>
        <dbReference type="ARBA" id="ARBA00022505"/>
    </source>
</evidence>
<evidence type="ECO:0000256" key="7">
    <source>
        <dbReference type="ARBA" id="ARBA00012505"/>
    </source>
</evidence>
<dbReference type="PROSITE" id="PS00383">
    <property type="entry name" value="TYR_PHOSPHATASE_1"/>
    <property type="match status" value="1"/>
</dbReference>
<feature type="domain" description="Tyrosine-protein phosphatase" evidence="16">
    <location>
        <begin position="504"/>
        <end position="654"/>
    </location>
</feature>
<dbReference type="AlphaFoldDB" id="A0A914HBB9"/>
<dbReference type="GO" id="GO:0020037">
    <property type="term" value="F:heme binding"/>
    <property type="evidence" value="ECO:0007669"/>
    <property type="project" value="InterPro"/>
</dbReference>
<feature type="domain" description="Cytochrome b5 heme-binding" evidence="18">
    <location>
        <begin position="78"/>
        <end position="124"/>
    </location>
</feature>
<dbReference type="FunFam" id="3.10.120.10:FF:000007">
    <property type="entry name" value="Sulfite oxidase, mitochondrial"/>
    <property type="match status" value="1"/>
</dbReference>
<dbReference type="Gene3D" id="3.90.420.10">
    <property type="entry name" value="Oxidoreductase, molybdopterin-binding domain"/>
    <property type="match status" value="1"/>
</dbReference>
<keyword evidence="9" id="KW-0349">Heme</keyword>
<dbReference type="InterPro" id="IPR000340">
    <property type="entry name" value="Dual-sp_phosphatase_cat-dom"/>
</dbReference>
<dbReference type="GO" id="GO:0005758">
    <property type="term" value="C:mitochondrial intermembrane space"/>
    <property type="evidence" value="ECO:0007669"/>
    <property type="project" value="UniProtKB-SubCell"/>
</dbReference>
<organism evidence="19 20">
    <name type="scientific">Globodera rostochiensis</name>
    <name type="common">Golden nematode worm</name>
    <name type="synonym">Heterodera rostochiensis</name>
    <dbReference type="NCBI Taxonomy" id="31243"/>
    <lineage>
        <taxon>Eukaryota</taxon>
        <taxon>Metazoa</taxon>
        <taxon>Ecdysozoa</taxon>
        <taxon>Nematoda</taxon>
        <taxon>Chromadorea</taxon>
        <taxon>Rhabditida</taxon>
        <taxon>Tylenchina</taxon>
        <taxon>Tylenchomorpha</taxon>
        <taxon>Tylenchoidea</taxon>
        <taxon>Heteroderidae</taxon>
        <taxon>Heteroderinae</taxon>
        <taxon>Globodera</taxon>
    </lineage>
</organism>
<keyword evidence="13" id="KW-0560">Oxidoreductase</keyword>
<dbReference type="Gene3D" id="3.90.190.10">
    <property type="entry name" value="Protein tyrosine phosphatase superfamily"/>
    <property type="match status" value="1"/>
</dbReference>
<dbReference type="InterPro" id="IPR036400">
    <property type="entry name" value="Cyt_B5-like_heme/steroid_sf"/>
</dbReference>
<dbReference type="InterPro" id="IPR014756">
    <property type="entry name" value="Ig_E-set"/>
</dbReference>
<dbReference type="GO" id="GO:0006790">
    <property type="term" value="P:sulfur compound metabolic process"/>
    <property type="evidence" value="ECO:0007669"/>
    <property type="project" value="TreeGrafter"/>
</dbReference>
<dbReference type="Pfam" id="PF00782">
    <property type="entry name" value="DSPc"/>
    <property type="match status" value="1"/>
</dbReference>
<dbReference type="FunFam" id="3.90.420.10:FF:000002">
    <property type="entry name" value="sulfite oxidase, mitochondrial"/>
    <property type="match status" value="1"/>
</dbReference>
<evidence type="ECO:0000256" key="11">
    <source>
        <dbReference type="ARBA" id="ARBA00022801"/>
    </source>
</evidence>
<evidence type="ECO:0000259" key="18">
    <source>
        <dbReference type="PROSITE" id="PS50255"/>
    </source>
</evidence>
<evidence type="ECO:0000256" key="14">
    <source>
        <dbReference type="ARBA" id="ARBA00023004"/>
    </source>
</evidence>
<dbReference type="InterPro" id="IPR001199">
    <property type="entry name" value="Cyt_B5-like_heme/steroid-bd"/>
</dbReference>
<dbReference type="Pfam" id="PF03404">
    <property type="entry name" value="Mo-co_dimer"/>
    <property type="match status" value="1"/>
</dbReference>
<dbReference type="WBParaSite" id="Gr19_v10_g15948.t1">
    <property type="protein sequence ID" value="Gr19_v10_g15948.t1"/>
    <property type="gene ID" value="Gr19_v10_g15948"/>
</dbReference>
<dbReference type="InterPro" id="IPR029021">
    <property type="entry name" value="Prot-tyrosine_phosphatase-like"/>
</dbReference>
<dbReference type="InterPro" id="IPR005066">
    <property type="entry name" value="MoCF_OxRdtse_dimer"/>
</dbReference>
<evidence type="ECO:0000256" key="3">
    <source>
        <dbReference type="ARBA" id="ARBA00004569"/>
    </source>
</evidence>
<evidence type="ECO:0000256" key="9">
    <source>
        <dbReference type="ARBA" id="ARBA00022617"/>
    </source>
</evidence>
<dbReference type="PRINTS" id="PR00407">
    <property type="entry name" value="EUMOPTERIN"/>
</dbReference>
<dbReference type="InterPro" id="IPR008335">
    <property type="entry name" value="Mopterin_OxRdtase_euk"/>
</dbReference>
<comment type="cofactor">
    <cofactor evidence="1">
        <name>Mo-molybdopterin</name>
        <dbReference type="ChEBI" id="CHEBI:71302"/>
    </cofactor>
</comment>
<comment type="pathway">
    <text evidence="4">Sulfur metabolism.</text>
</comment>
<comment type="subcellular location">
    <subcellularLocation>
        <location evidence="3">Mitochondrion intermembrane space</location>
    </subcellularLocation>
</comment>
<keyword evidence="15" id="KW-0496">Mitochondrion</keyword>
<dbReference type="Pfam" id="PF00173">
    <property type="entry name" value="Cyt-b5"/>
    <property type="match status" value="1"/>
</dbReference>
<protein>
    <recommendedName>
        <fullName evidence="7">sulfite oxidase</fullName>
        <ecNumber evidence="7">1.8.3.1</ecNumber>
    </recommendedName>
</protein>
<comment type="pathway">
    <text evidence="5">Energy metabolism; sulfur metabolism.</text>
</comment>
<evidence type="ECO:0000256" key="15">
    <source>
        <dbReference type="ARBA" id="ARBA00023128"/>
    </source>
</evidence>
<dbReference type="SUPFAM" id="SSF55856">
    <property type="entry name" value="Cytochrome b5-like heme/steroid binding domain"/>
    <property type="match status" value="1"/>
</dbReference>
<evidence type="ECO:0000256" key="4">
    <source>
        <dbReference type="ARBA" id="ARBA00004678"/>
    </source>
</evidence>
<dbReference type="InterPro" id="IPR000387">
    <property type="entry name" value="Tyr_Pase_dom"/>
</dbReference>
<evidence type="ECO:0000256" key="12">
    <source>
        <dbReference type="ARBA" id="ARBA00022912"/>
    </source>
</evidence>
<evidence type="ECO:0000259" key="16">
    <source>
        <dbReference type="PROSITE" id="PS50054"/>
    </source>
</evidence>
<dbReference type="InterPro" id="IPR022407">
    <property type="entry name" value="OxRdtase_Mopterin_BS"/>
</dbReference>
<evidence type="ECO:0000256" key="6">
    <source>
        <dbReference type="ARBA" id="ARBA00011738"/>
    </source>
</evidence>
<evidence type="ECO:0000256" key="5">
    <source>
        <dbReference type="ARBA" id="ARBA00004971"/>
    </source>
</evidence>
<dbReference type="Gene3D" id="3.10.120.10">
    <property type="entry name" value="Cytochrome b5-like heme/steroid binding domain"/>
    <property type="match status" value="1"/>
</dbReference>
<dbReference type="SUPFAM" id="SSF52799">
    <property type="entry name" value="(Phosphotyrosine protein) phosphatases II"/>
    <property type="match status" value="1"/>
</dbReference>
<evidence type="ECO:0000256" key="13">
    <source>
        <dbReference type="ARBA" id="ARBA00023002"/>
    </source>
</evidence>
<dbReference type="GO" id="GO:0043546">
    <property type="term" value="F:molybdopterin cofactor binding"/>
    <property type="evidence" value="ECO:0007669"/>
    <property type="project" value="InterPro"/>
</dbReference>
<feature type="domain" description="Tyrosine specific protein phosphatases" evidence="17">
    <location>
        <begin position="575"/>
        <end position="632"/>
    </location>
</feature>
<dbReference type="SUPFAM" id="SSF56524">
    <property type="entry name" value="Oxidoreductase molybdopterin-binding domain"/>
    <property type="match status" value="1"/>
</dbReference>
<name>A0A914HBB9_GLORO</name>
<accession>A0A914HBB9</accession>
<evidence type="ECO:0000256" key="10">
    <source>
        <dbReference type="ARBA" id="ARBA00022723"/>
    </source>
</evidence>
<dbReference type="InterPro" id="IPR020422">
    <property type="entry name" value="TYR_PHOSPHATASE_DUAL_dom"/>
</dbReference>
<dbReference type="PROSITE" id="PS00559">
    <property type="entry name" value="MOLYBDOPTERIN_EUK"/>
    <property type="match status" value="1"/>
</dbReference>
<sequence>MKYFTKHSELLRILRLATSKNISSYGYTKVLETRWTNAVVKRFVYMAIAGGSLGFAFHQFKRGTTSGGIIAQFYGPANAERIWVTFKQGVYDITDFIALHPGGDKILLAAGASIEPFWAVYAQHETEEVTLEEQRKKVPSDDPFAADPPRHPALIVNMQKPFNAESPPDLLTESFLTPNQLFFVRNHMSVPETHEQTHCVRIDGIGVDKQIVLSVDDLRNKFEPVTIISAIQCAGNRRYDMNQSKKVQGLMWTGTAISNAKWKGCRLRDVLIAAGVKPNDKRIKHVQFEGADVDTSGAHYGASIPFEKAMNPEVVLAFEMNDEALTRDHGFPIRLIVPGNVGARQVKWLNGIRLSDEESFSNWQRRDYKAFPNSVQIGDPLPFDTTPSIQEYPVQSAICVPNANSKISPDAKTVTIRGYAWSGGGRGIIRVEVSSDSGTTWKCAELEQCSEQDLEHMWAWTLWSVELPIPEAAIEKARNRGRTLECPRIIAQRMAQSYSACGMNKSAERGRKLIEDRLYLYCTIENAPQFLIDAKIGRVLTVAVDHIGQRRRLPGVEYRHIRMSDIETEELLASQKLLWALTYIEDSVNNGINIVVHCQCGISRSATVVVAYLMRKHSWSVHEALTYVQKRRSIVQPNPSFMRQLEIFEQLGYRCDSSFLRQSKLFKEFQSVTNNPLNVSIDGDVYTLNESAKYSVGGKRFSCKKCRSDLFFDFNVLTHKIDNKSVRNVGKCGLIYLITPMEWMELNEHSGKLICFKCHKKIGHYNWSGKECLFQFNGNGCGAYITPWIHVHAAKIDSFEMKIIP</sequence>
<dbReference type="Proteomes" id="UP000887572">
    <property type="component" value="Unplaced"/>
</dbReference>
<dbReference type="GO" id="GO:0008482">
    <property type="term" value="F:sulfite oxidase activity"/>
    <property type="evidence" value="ECO:0007669"/>
    <property type="project" value="UniProtKB-EC"/>
</dbReference>
<dbReference type="CDD" id="cd14498">
    <property type="entry name" value="DSP"/>
    <property type="match status" value="1"/>
</dbReference>
<dbReference type="SMART" id="SM00195">
    <property type="entry name" value="DSPc"/>
    <property type="match status" value="1"/>
</dbReference>
<dbReference type="PANTHER" id="PTHR19372:SF7">
    <property type="entry name" value="SULFITE OXIDASE, MITOCHONDRIAL"/>
    <property type="match status" value="1"/>
</dbReference>
<dbReference type="GO" id="GO:0004721">
    <property type="term" value="F:phosphoprotein phosphatase activity"/>
    <property type="evidence" value="ECO:0007669"/>
    <property type="project" value="UniProtKB-KW"/>
</dbReference>
<dbReference type="Pfam" id="PF00174">
    <property type="entry name" value="Oxidored_molyb"/>
    <property type="match status" value="1"/>
</dbReference>
<keyword evidence="8" id="KW-0500">Molybdenum</keyword>
<keyword evidence="12" id="KW-0904">Protein phosphatase</keyword>
<proteinExistence type="predicted"/>
<dbReference type="InterPro" id="IPR016130">
    <property type="entry name" value="Tyr_Pase_AS"/>
</dbReference>
<evidence type="ECO:0000256" key="2">
    <source>
        <dbReference type="ARBA" id="ARBA00001970"/>
    </source>
</evidence>
<comment type="cofactor">
    <cofactor evidence="2">
        <name>heme b</name>
        <dbReference type="ChEBI" id="CHEBI:60344"/>
    </cofactor>
</comment>
<evidence type="ECO:0000313" key="19">
    <source>
        <dbReference type="Proteomes" id="UP000887572"/>
    </source>
</evidence>
<evidence type="ECO:0000256" key="1">
    <source>
        <dbReference type="ARBA" id="ARBA00001924"/>
    </source>
</evidence>
<reference evidence="20" key="1">
    <citation type="submission" date="2022-11" db="UniProtKB">
        <authorList>
            <consortium name="WormBaseParasite"/>
        </authorList>
    </citation>
    <scope>IDENTIFICATION</scope>
</reference>
<evidence type="ECO:0000313" key="20">
    <source>
        <dbReference type="WBParaSite" id="Gr19_v10_g15948.t1"/>
    </source>
</evidence>
<dbReference type="PROSITE" id="PS00191">
    <property type="entry name" value="CYTOCHROME_B5_1"/>
    <property type="match status" value="1"/>
</dbReference>
<dbReference type="GO" id="GO:0030151">
    <property type="term" value="F:molybdenum ion binding"/>
    <property type="evidence" value="ECO:0007669"/>
    <property type="project" value="InterPro"/>
</dbReference>
<dbReference type="PROSITE" id="PS50054">
    <property type="entry name" value="TYR_PHOSPHATASE_DUAL"/>
    <property type="match status" value="1"/>
</dbReference>
<dbReference type="PROSITE" id="PS50255">
    <property type="entry name" value="CYTOCHROME_B5_2"/>
    <property type="match status" value="1"/>
</dbReference>